<evidence type="ECO:0000313" key="3">
    <source>
        <dbReference type="Proteomes" id="UP000478052"/>
    </source>
</evidence>
<protein>
    <recommendedName>
        <fullName evidence="1">Double jelly roll-like domain-containing protein</fullName>
    </recommendedName>
</protein>
<dbReference type="Proteomes" id="UP000478052">
    <property type="component" value="Unassembled WGS sequence"/>
</dbReference>
<evidence type="ECO:0000259" key="1">
    <source>
        <dbReference type="Pfam" id="PF21738"/>
    </source>
</evidence>
<reference evidence="2 3" key="1">
    <citation type="submission" date="2019-08" db="EMBL/GenBank/DDBJ databases">
        <title>Whole genome of Aphis craccivora.</title>
        <authorList>
            <person name="Voronova N.V."/>
            <person name="Shulinski R.S."/>
            <person name="Bandarenka Y.V."/>
            <person name="Zhorov D.G."/>
            <person name="Warner D."/>
        </authorList>
    </citation>
    <scope>NUCLEOTIDE SEQUENCE [LARGE SCALE GENOMIC DNA]</scope>
    <source>
        <strain evidence="2">180601</strain>
        <tissue evidence="2">Whole Body</tissue>
    </source>
</reference>
<organism evidence="2 3">
    <name type="scientific">Aphis craccivora</name>
    <name type="common">Cowpea aphid</name>
    <dbReference type="NCBI Taxonomy" id="307492"/>
    <lineage>
        <taxon>Eukaryota</taxon>
        <taxon>Metazoa</taxon>
        <taxon>Ecdysozoa</taxon>
        <taxon>Arthropoda</taxon>
        <taxon>Hexapoda</taxon>
        <taxon>Insecta</taxon>
        <taxon>Pterygota</taxon>
        <taxon>Neoptera</taxon>
        <taxon>Paraneoptera</taxon>
        <taxon>Hemiptera</taxon>
        <taxon>Sternorrhyncha</taxon>
        <taxon>Aphidomorpha</taxon>
        <taxon>Aphidoidea</taxon>
        <taxon>Aphididae</taxon>
        <taxon>Aphidini</taxon>
        <taxon>Aphis</taxon>
        <taxon>Aphis</taxon>
    </lineage>
</organism>
<name>A0A6G0Y1C7_APHCR</name>
<proteinExistence type="predicted"/>
<comment type="caution">
    <text evidence="2">The sequence shown here is derived from an EMBL/GenBank/DDBJ whole genome shotgun (WGS) entry which is preliminary data.</text>
</comment>
<accession>A0A6G0Y1C7</accession>
<dbReference type="InterPro" id="IPR049512">
    <property type="entry name" value="DJR-like_dom"/>
</dbReference>
<sequence>MHAPIIVIDTSKQNDSVTASPVDIQLEIEASESLLGLLGLPAYCLLIHYQNHIYVSVNNYGYFQLMYRMNP</sequence>
<dbReference type="Pfam" id="PF21738">
    <property type="entry name" value="DJR-like_dom"/>
    <property type="match status" value="1"/>
</dbReference>
<dbReference type="EMBL" id="VUJU01006967">
    <property type="protein sequence ID" value="KAF0747080.1"/>
    <property type="molecule type" value="Genomic_DNA"/>
</dbReference>
<gene>
    <name evidence="2" type="ORF">FWK35_00025330</name>
</gene>
<evidence type="ECO:0000313" key="2">
    <source>
        <dbReference type="EMBL" id="KAF0747080.1"/>
    </source>
</evidence>
<dbReference type="AlphaFoldDB" id="A0A6G0Y1C7"/>
<keyword evidence="3" id="KW-1185">Reference proteome</keyword>
<feature type="domain" description="Double jelly roll-like" evidence="1">
    <location>
        <begin position="3"/>
        <end position="49"/>
    </location>
</feature>